<dbReference type="Gene3D" id="2.102.10.10">
    <property type="entry name" value="Rieske [2Fe-2S] iron-sulphur domain"/>
    <property type="match status" value="1"/>
</dbReference>
<comment type="cofactor">
    <cofactor evidence="1">
        <name>Fe cation</name>
        <dbReference type="ChEBI" id="CHEBI:24875"/>
    </cofactor>
</comment>
<sequence>MKHDLQVRILKELLHQLDTGKNVDAGVQYKMSTDAYTCSEIAARERKALFLEHPQLIGLSGDLPEPNTWFTIDDFGVPVLATRNQAGEFKAFLNACRHRGARLTKDARGKGSRFICPFHAWTYSTSGELLGIPQQDHFGPLNDACDGLISLPASEHKGMLWIYPKPNGELDIAAQLGQLDDEITSHDFVRYVYSGETVLEMNLNWKLANDTFGETYHFQKLHRDTLGQIFYGDNLSYETFGRNHRFVFANKGIDVLRALPESDWKLDEAANLLYFLFPNIQLNIGGSNIAMIKMYPHPSDPGKSLTRISFYFTPEMIAMAAAAKESKGIQVVDADNVYEEQEREGEVAFTLEAITEVFSSTIADQDYLMGEQQQAAAESGLLPHVWFGRNEPALHHYHNTFREALGMPLLEPVLAEAKD</sequence>
<keyword evidence="6" id="KW-0411">Iron-sulfur</keyword>
<dbReference type="Pfam" id="PF00848">
    <property type="entry name" value="Ring_hydroxyl_A"/>
    <property type="match status" value="1"/>
</dbReference>
<dbReference type="AlphaFoldDB" id="E0XQL5"/>
<dbReference type="InterPro" id="IPR001663">
    <property type="entry name" value="Rng_hydr_dOase-A"/>
</dbReference>
<evidence type="ECO:0000256" key="2">
    <source>
        <dbReference type="ARBA" id="ARBA00022714"/>
    </source>
</evidence>
<dbReference type="InterPro" id="IPR036922">
    <property type="entry name" value="Rieske_2Fe-2S_sf"/>
</dbReference>
<dbReference type="PROSITE" id="PS51296">
    <property type="entry name" value="RIESKE"/>
    <property type="match status" value="1"/>
</dbReference>
<keyword evidence="8" id="KW-0223">Dioxygenase</keyword>
<dbReference type="GO" id="GO:0051537">
    <property type="term" value="F:2 iron, 2 sulfur cluster binding"/>
    <property type="evidence" value="ECO:0007669"/>
    <property type="project" value="UniProtKB-KW"/>
</dbReference>
<evidence type="ECO:0000259" key="7">
    <source>
        <dbReference type="PROSITE" id="PS51296"/>
    </source>
</evidence>
<protein>
    <submittedName>
        <fullName evidence="8">Phenylpropionate dioxygenase and related ring-hydroxylating dioxygenases, large terminal subunit</fullName>
    </submittedName>
</protein>
<feature type="domain" description="Rieske" evidence="7">
    <location>
        <begin position="54"/>
        <end position="162"/>
    </location>
</feature>
<dbReference type="SUPFAM" id="SSF55961">
    <property type="entry name" value="Bet v1-like"/>
    <property type="match status" value="1"/>
</dbReference>
<evidence type="ECO:0000256" key="5">
    <source>
        <dbReference type="ARBA" id="ARBA00023004"/>
    </source>
</evidence>
<proteinExistence type="predicted"/>
<evidence type="ECO:0000313" key="8">
    <source>
        <dbReference type="EMBL" id="ADI16706.1"/>
    </source>
</evidence>
<evidence type="ECO:0000256" key="4">
    <source>
        <dbReference type="ARBA" id="ARBA00023002"/>
    </source>
</evidence>
<dbReference type="CDD" id="cd03469">
    <property type="entry name" value="Rieske_RO_Alpha_N"/>
    <property type="match status" value="1"/>
</dbReference>
<reference evidence="8" key="1">
    <citation type="journal article" date="2011" name="Environ. Microbiol.">
        <title>Time-series analyses of Monterey Bay coastal microbial picoplankton using a 'genome proxy' microarray.</title>
        <authorList>
            <person name="Rich V.I."/>
            <person name="Pham V.D."/>
            <person name="Eppley J."/>
            <person name="Shi Y."/>
            <person name="DeLong E.F."/>
        </authorList>
    </citation>
    <scope>NUCLEOTIDE SEQUENCE</scope>
</reference>
<name>E0XQL5_9GAMM</name>
<dbReference type="PANTHER" id="PTHR43756">
    <property type="entry name" value="CHOLINE MONOOXYGENASE, CHLOROPLASTIC"/>
    <property type="match status" value="1"/>
</dbReference>
<evidence type="ECO:0000256" key="6">
    <source>
        <dbReference type="ARBA" id="ARBA00023014"/>
    </source>
</evidence>
<dbReference type="EMBL" id="GU474844">
    <property type="protein sequence ID" value="ADI16706.1"/>
    <property type="molecule type" value="Genomic_DNA"/>
</dbReference>
<dbReference type="InterPro" id="IPR017941">
    <property type="entry name" value="Rieske_2Fe-2S"/>
</dbReference>
<keyword evidence="2" id="KW-0001">2Fe-2S</keyword>
<dbReference type="Pfam" id="PF00355">
    <property type="entry name" value="Rieske"/>
    <property type="match status" value="1"/>
</dbReference>
<keyword evidence="3" id="KW-0479">Metal-binding</keyword>
<dbReference type="SUPFAM" id="SSF50022">
    <property type="entry name" value="ISP domain"/>
    <property type="match status" value="1"/>
</dbReference>
<dbReference type="PANTHER" id="PTHR43756:SF5">
    <property type="entry name" value="CHOLINE MONOOXYGENASE, CHLOROPLASTIC"/>
    <property type="match status" value="1"/>
</dbReference>
<keyword evidence="4" id="KW-0560">Oxidoreductase</keyword>
<organism evidence="8">
    <name type="scientific">uncultured gamma proteobacterium HF0010_05D02</name>
    <dbReference type="NCBI Taxonomy" id="710978"/>
    <lineage>
        <taxon>Bacteria</taxon>
        <taxon>Pseudomonadati</taxon>
        <taxon>Pseudomonadota</taxon>
        <taxon>Gammaproteobacteria</taxon>
        <taxon>environmental samples</taxon>
    </lineage>
</organism>
<dbReference type="GO" id="GO:0051213">
    <property type="term" value="F:dioxygenase activity"/>
    <property type="evidence" value="ECO:0007669"/>
    <property type="project" value="UniProtKB-KW"/>
</dbReference>
<accession>E0XQL5</accession>
<dbReference type="Gene3D" id="3.90.380.10">
    <property type="entry name" value="Naphthalene 1,2-dioxygenase Alpha Subunit, Chain A, domain 1"/>
    <property type="match status" value="1"/>
</dbReference>
<dbReference type="GO" id="GO:0005506">
    <property type="term" value="F:iron ion binding"/>
    <property type="evidence" value="ECO:0007669"/>
    <property type="project" value="InterPro"/>
</dbReference>
<dbReference type="PRINTS" id="PR00090">
    <property type="entry name" value="RNGDIOXGNASE"/>
</dbReference>
<dbReference type="InterPro" id="IPR015879">
    <property type="entry name" value="Ring_hydroxy_dOase_asu_C_dom"/>
</dbReference>
<evidence type="ECO:0000256" key="1">
    <source>
        <dbReference type="ARBA" id="ARBA00001962"/>
    </source>
</evidence>
<keyword evidence="5" id="KW-0408">Iron</keyword>
<evidence type="ECO:0000256" key="3">
    <source>
        <dbReference type="ARBA" id="ARBA00022723"/>
    </source>
</evidence>